<evidence type="ECO:0000313" key="2">
    <source>
        <dbReference type="EMBL" id="KAJ7037689.1"/>
    </source>
</evidence>
<feature type="region of interest" description="Disordered" evidence="1">
    <location>
        <begin position="1"/>
        <end position="111"/>
    </location>
</feature>
<evidence type="ECO:0000256" key="1">
    <source>
        <dbReference type="SAM" id="MobiDB-lite"/>
    </source>
</evidence>
<feature type="compositionally biased region" description="Low complexity" evidence="1">
    <location>
        <begin position="91"/>
        <end position="104"/>
    </location>
</feature>
<proteinExistence type="predicted"/>
<comment type="caution">
    <text evidence="2">The sequence shown here is derived from an EMBL/GenBank/DDBJ whole genome shotgun (WGS) entry which is preliminary data.</text>
</comment>
<sequence>MATRRRVTAPQVTATGDPSPAKVKAVKRKKVVEEGSESDDDYKDSGDDNTAEKPKVKKNKEGKKPKVVVVESESDDGKPQKSKPPVRKKAAAVATASATPKSKSGPALSPNLQIAADANEAQWRAQLDLAVAAQKISTLQAQVLYPSRPEDDTKRSGGRAERNRSPESELVKGGLDDATPQRG</sequence>
<gene>
    <name evidence="2" type="ORF">C8F04DRAFT_1328624</name>
</gene>
<dbReference type="AlphaFoldDB" id="A0AAD6XA32"/>
<protein>
    <submittedName>
        <fullName evidence="2">Uncharacterized protein</fullName>
    </submittedName>
</protein>
<organism evidence="2 3">
    <name type="scientific">Mycena alexandri</name>
    <dbReference type="NCBI Taxonomy" id="1745969"/>
    <lineage>
        <taxon>Eukaryota</taxon>
        <taxon>Fungi</taxon>
        <taxon>Dikarya</taxon>
        <taxon>Basidiomycota</taxon>
        <taxon>Agaricomycotina</taxon>
        <taxon>Agaricomycetes</taxon>
        <taxon>Agaricomycetidae</taxon>
        <taxon>Agaricales</taxon>
        <taxon>Marasmiineae</taxon>
        <taxon>Mycenaceae</taxon>
        <taxon>Mycena</taxon>
    </lineage>
</organism>
<accession>A0AAD6XA32</accession>
<dbReference type="EMBL" id="JARJCM010000035">
    <property type="protein sequence ID" value="KAJ7037689.1"/>
    <property type="molecule type" value="Genomic_DNA"/>
</dbReference>
<keyword evidence="3" id="KW-1185">Reference proteome</keyword>
<name>A0AAD6XA32_9AGAR</name>
<feature type="compositionally biased region" description="Basic and acidic residues" evidence="1">
    <location>
        <begin position="148"/>
        <end position="170"/>
    </location>
</feature>
<dbReference type="Proteomes" id="UP001218188">
    <property type="component" value="Unassembled WGS sequence"/>
</dbReference>
<feature type="compositionally biased region" description="Basic residues" evidence="1">
    <location>
        <begin position="55"/>
        <end position="66"/>
    </location>
</feature>
<reference evidence="2" key="1">
    <citation type="submission" date="2023-03" db="EMBL/GenBank/DDBJ databases">
        <title>Massive genome expansion in bonnet fungi (Mycena s.s.) driven by repeated elements and novel gene families across ecological guilds.</title>
        <authorList>
            <consortium name="Lawrence Berkeley National Laboratory"/>
            <person name="Harder C.B."/>
            <person name="Miyauchi S."/>
            <person name="Viragh M."/>
            <person name="Kuo A."/>
            <person name="Thoen E."/>
            <person name="Andreopoulos B."/>
            <person name="Lu D."/>
            <person name="Skrede I."/>
            <person name="Drula E."/>
            <person name="Henrissat B."/>
            <person name="Morin E."/>
            <person name="Kohler A."/>
            <person name="Barry K."/>
            <person name="LaButti K."/>
            <person name="Morin E."/>
            <person name="Salamov A."/>
            <person name="Lipzen A."/>
            <person name="Mereny Z."/>
            <person name="Hegedus B."/>
            <person name="Baldrian P."/>
            <person name="Stursova M."/>
            <person name="Weitz H."/>
            <person name="Taylor A."/>
            <person name="Grigoriev I.V."/>
            <person name="Nagy L.G."/>
            <person name="Martin F."/>
            <person name="Kauserud H."/>
        </authorList>
    </citation>
    <scope>NUCLEOTIDE SEQUENCE</scope>
    <source>
        <strain evidence="2">CBHHK200</strain>
    </source>
</reference>
<evidence type="ECO:0000313" key="3">
    <source>
        <dbReference type="Proteomes" id="UP001218188"/>
    </source>
</evidence>
<feature type="compositionally biased region" description="Basic and acidic residues" evidence="1">
    <location>
        <begin position="43"/>
        <end position="54"/>
    </location>
</feature>
<feature type="compositionally biased region" description="Basic residues" evidence="1">
    <location>
        <begin position="80"/>
        <end position="90"/>
    </location>
</feature>
<feature type="region of interest" description="Disordered" evidence="1">
    <location>
        <begin position="141"/>
        <end position="183"/>
    </location>
</feature>